<keyword evidence="1" id="KW-0378">Hydrolase</keyword>
<name>A0A853A3Y2_9ACTN</name>
<keyword evidence="2" id="KW-1185">Reference proteome</keyword>
<dbReference type="GO" id="GO:0006281">
    <property type="term" value="P:DNA repair"/>
    <property type="evidence" value="ECO:0007669"/>
    <property type="project" value="TreeGrafter"/>
</dbReference>
<evidence type="ECO:0000313" key="2">
    <source>
        <dbReference type="Proteomes" id="UP000567795"/>
    </source>
</evidence>
<dbReference type="RefSeq" id="WP_179816575.1">
    <property type="nucleotide sequence ID" value="NZ_JACBZD010000002.1"/>
</dbReference>
<dbReference type="PANTHER" id="PTHR43434:SF1">
    <property type="entry name" value="PHOSPHOGLYCOLATE PHOSPHATASE"/>
    <property type="match status" value="1"/>
</dbReference>
<dbReference type="InterPro" id="IPR023214">
    <property type="entry name" value="HAD_sf"/>
</dbReference>
<sequence>MTSTPPSSTPTADRPRTLVLWDIDHTLMVSGPAGPSVYPRAFALLTGRPPVAAVETDGRTELEIMRDLLDRHGVTGVTEEEVAAAVVHALRAATAELREHGRVLPGAVDALTALHARPDVVQSLLTGNLRPNADLKLRTFDLHAYVDFEAGGYGSDATVRSHLVPVAQTRARARYGAAFGRENTVLIGDTTRDVRAGRDGGARVIGVATGGTTAEALRAAGADVVLSDLRDTAAVVAAVETVAPGPVEPVAPVSGS</sequence>
<dbReference type="Proteomes" id="UP000567795">
    <property type="component" value="Unassembled WGS sequence"/>
</dbReference>
<organism evidence="1 2">
    <name type="scientific">Allostreptomyces psammosilenae</name>
    <dbReference type="NCBI Taxonomy" id="1892865"/>
    <lineage>
        <taxon>Bacteria</taxon>
        <taxon>Bacillati</taxon>
        <taxon>Actinomycetota</taxon>
        <taxon>Actinomycetes</taxon>
        <taxon>Kitasatosporales</taxon>
        <taxon>Streptomycetaceae</taxon>
        <taxon>Allostreptomyces</taxon>
    </lineage>
</organism>
<dbReference type="PANTHER" id="PTHR43434">
    <property type="entry name" value="PHOSPHOGLYCOLATE PHOSPHATASE"/>
    <property type="match status" value="1"/>
</dbReference>
<protein>
    <submittedName>
        <fullName evidence="1">Phosphoglycolate phosphatase-like HAD superfamily hydrolase</fullName>
    </submittedName>
</protein>
<dbReference type="InterPro" id="IPR050155">
    <property type="entry name" value="HAD-like_hydrolase_sf"/>
</dbReference>
<dbReference type="AlphaFoldDB" id="A0A853A3Y2"/>
<dbReference type="Gene3D" id="1.10.150.240">
    <property type="entry name" value="Putative phosphatase, domain 2"/>
    <property type="match status" value="1"/>
</dbReference>
<dbReference type="SUPFAM" id="SSF56784">
    <property type="entry name" value="HAD-like"/>
    <property type="match status" value="1"/>
</dbReference>
<gene>
    <name evidence="1" type="ORF">FHU37_004623</name>
</gene>
<dbReference type="Gene3D" id="3.40.50.1000">
    <property type="entry name" value="HAD superfamily/HAD-like"/>
    <property type="match status" value="1"/>
</dbReference>
<dbReference type="EMBL" id="JACBZD010000002">
    <property type="protein sequence ID" value="NYI07594.1"/>
    <property type="molecule type" value="Genomic_DNA"/>
</dbReference>
<proteinExistence type="predicted"/>
<dbReference type="GO" id="GO:0008967">
    <property type="term" value="F:phosphoglycolate phosphatase activity"/>
    <property type="evidence" value="ECO:0007669"/>
    <property type="project" value="TreeGrafter"/>
</dbReference>
<dbReference type="InterPro" id="IPR036412">
    <property type="entry name" value="HAD-like_sf"/>
</dbReference>
<reference evidence="1 2" key="1">
    <citation type="submission" date="2020-07" db="EMBL/GenBank/DDBJ databases">
        <title>Sequencing the genomes of 1000 actinobacteria strains.</title>
        <authorList>
            <person name="Klenk H.-P."/>
        </authorList>
    </citation>
    <scope>NUCLEOTIDE SEQUENCE [LARGE SCALE GENOMIC DNA]</scope>
    <source>
        <strain evidence="1 2">DSM 42178</strain>
    </source>
</reference>
<comment type="caution">
    <text evidence="1">The sequence shown here is derived from an EMBL/GenBank/DDBJ whole genome shotgun (WGS) entry which is preliminary data.</text>
</comment>
<evidence type="ECO:0000313" key="1">
    <source>
        <dbReference type="EMBL" id="NYI07594.1"/>
    </source>
</evidence>
<accession>A0A853A3Y2</accession>
<dbReference type="Pfam" id="PF13242">
    <property type="entry name" value="Hydrolase_like"/>
    <property type="match status" value="1"/>
</dbReference>
<dbReference type="InterPro" id="IPR023198">
    <property type="entry name" value="PGP-like_dom2"/>
</dbReference>